<gene>
    <name evidence="8" type="ORF">ACD_78C00317G0005</name>
</gene>
<dbReference type="Gene3D" id="3.40.30.10">
    <property type="entry name" value="Glutaredoxin"/>
    <property type="match status" value="1"/>
</dbReference>
<dbReference type="EMBL" id="AMFJ01034317">
    <property type="protein sequence ID" value="EKD29687.1"/>
    <property type="molecule type" value="Genomic_DNA"/>
</dbReference>
<dbReference type="PROSITE" id="PS51352">
    <property type="entry name" value="THIOREDOXIN_2"/>
    <property type="match status" value="1"/>
</dbReference>
<comment type="similarity">
    <text evidence="1">Belongs to the thioredoxin family.</text>
</comment>
<dbReference type="GO" id="GO:0015035">
    <property type="term" value="F:protein-disulfide reductase activity"/>
    <property type="evidence" value="ECO:0007669"/>
    <property type="project" value="UniProtKB-UniRule"/>
</dbReference>
<dbReference type="AlphaFoldDB" id="K1XWV8"/>
<dbReference type="Pfam" id="PF00085">
    <property type="entry name" value="Thioredoxin"/>
    <property type="match status" value="1"/>
</dbReference>
<evidence type="ECO:0000256" key="6">
    <source>
        <dbReference type="NCBIfam" id="TIGR01068"/>
    </source>
</evidence>
<dbReference type="GO" id="GO:0045454">
    <property type="term" value="P:cell redox homeostasis"/>
    <property type="evidence" value="ECO:0007669"/>
    <property type="project" value="TreeGrafter"/>
</dbReference>
<evidence type="ECO:0000259" key="7">
    <source>
        <dbReference type="PROSITE" id="PS51352"/>
    </source>
</evidence>
<dbReference type="InterPro" id="IPR036249">
    <property type="entry name" value="Thioredoxin-like_sf"/>
</dbReference>
<protein>
    <recommendedName>
        <fullName evidence="6">Thioredoxin</fullName>
    </recommendedName>
</protein>
<dbReference type="PANTHER" id="PTHR45663">
    <property type="entry name" value="GEO12009P1"/>
    <property type="match status" value="1"/>
</dbReference>
<dbReference type="CDD" id="cd02947">
    <property type="entry name" value="TRX_family"/>
    <property type="match status" value="1"/>
</dbReference>
<dbReference type="InterPro" id="IPR013766">
    <property type="entry name" value="Thioredoxin_domain"/>
</dbReference>
<dbReference type="PANTHER" id="PTHR45663:SF11">
    <property type="entry name" value="GEO12009P1"/>
    <property type="match status" value="1"/>
</dbReference>
<dbReference type="SUPFAM" id="SSF52833">
    <property type="entry name" value="Thioredoxin-like"/>
    <property type="match status" value="1"/>
</dbReference>
<keyword evidence="3" id="KW-0249">Electron transport</keyword>
<evidence type="ECO:0000313" key="8">
    <source>
        <dbReference type="EMBL" id="EKD29687.1"/>
    </source>
</evidence>
<keyword evidence="5" id="KW-0676">Redox-active center</keyword>
<dbReference type="NCBIfam" id="TIGR01068">
    <property type="entry name" value="thioredoxin"/>
    <property type="match status" value="1"/>
</dbReference>
<accession>K1XWV8</accession>
<evidence type="ECO:0000256" key="2">
    <source>
        <dbReference type="ARBA" id="ARBA00022448"/>
    </source>
</evidence>
<dbReference type="PROSITE" id="PS00194">
    <property type="entry name" value="THIOREDOXIN_1"/>
    <property type="match status" value="1"/>
</dbReference>
<dbReference type="FunFam" id="3.40.30.10:FF:000001">
    <property type="entry name" value="Thioredoxin"/>
    <property type="match status" value="1"/>
</dbReference>
<evidence type="ECO:0000256" key="4">
    <source>
        <dbReference type="ARBA" id="ARBA00023157"/>
    </source>
</evidence>
<evidence type="ECO:0000256" key="5">
    <source>
        <dbReference type="ARBA" id="ARBA00023284"/>
    </source>
</evidence>
<dbReference type="PRINTS" id="PR00421">
    <property type="entry name" value="THIOREDOXIN"/>
</dbReference>
<feature type="domain" description="Thioredoxin" evidence="7">
    <location>
        <begin position="17"/>
        <end position="127"/>
    </location>
</feature>
<reference evidence="8" key="1">
    <citation type="journal article" date="2012" name="Science">
        <title>Fermentation, hydrogen, and sulfur metabolism in multiple uncultivated bacterial phyla.</title>
        <authorList>
            <person name="Wrighton K.C."/>
            <person name="Thomas B.C."/>
            <person name="Sharon I."/>
            <person name="Miller C.S."/>
            <person name="Castelle C.J."/>
            <person name="VerBerkmoes N.C."/>
            <person name="Wilkins M.J."/>
            <person name="Hettich R.L."/>
            <person name="Lipton M.S."/>
            <person name="Williams K.H."/>
            <person name="Long P.E."/>
            <person name="Banfield J.F."/>
        </authorList>
    </citation>
    <scope>NUCLEOTIDE SEQUENCE [LARGE SCALE GENOMIC DNA]</scope>
</reference>
<keyword evidence="4" id="KW-1015">Disulfide bond</keyword>
<dbReference type="GO" id="GO:0005829">
    <property type="term" value="C:cytosol"/>
    <property type="evidence" value="ECO:0007669"/>
    <property type="project" value="TreeGrafter"/>
</dbReference>
<comment type="caution">
    <text evidence="8">The sequence shown here is derived from an EMBL/GenBank/DDBJ whole genome shotgun (WGS) entry which is preliminary data.</text>
</comment>
<organism evidence="8">
    <name type="scientific">uncultured bacterium</name>
    <name type="common">gcode 4</name>
    <dbReference type="NCBI Taxonomy" id="1234023"/>
    <lineage>
        <taxon>Bacteria</taxon>
        <taxon>environmental samples</taxon>
    </lineage>
</organism>
<evidence type="ECO:0000256" key="1">
    <source>
        <dbReference type="ARBA" id="ARBA00008987"/>
    </source>
</evidence>
<keyword evidence="2" id="KW-0813">Transport</keyword>
<proteinExistence type="inferred from homology"/>
<dbReference type="InterPro" id="IPR005746">
    <property type="entry name" value="Thioredoxin"/>
</dbReference>
<name>K1XWV8_9BACT</name>
<evidence type="ECO:0000256" key="3">
    <source>
        <dbReference type="ARBA" id="ARBA00022982"/>
    </source>
</evidence>
<dbReference type="InterPro" id="IPR017937">
    <property type="entry name" value="Thioredoxin_CS"/>
</dbReference>
<sequence>MLLIFFEFPYNYNTIFLNILNMATNVFISSDASFEQDTATGVVLVDFWAEWCGPCQVMIPRLGELATAMGESAKIMKMNVDENPETPQKFRIMSIPTMIVFKDGKPVEQLVGVKGVEDLANTLKKYL</sequence>